<keyword evidence="3" id="KW-1185">Reference proteome</keyword>
<reference evidence="2" key="1">
    <citation type="journal article" date="2019" name="bioRxiv">
        <title>The Genome of the Zebra Mussel, Dreissena polymorpha: A Resource for Invasive Species Research.</title>
        <authorList>
            <person name="McCartney M.A."/>
            <person name="Auch B."/>
            <person name="Kono T."/>
            <person name="Mallez S."/>
            <person name="Zhang Y."/>
            <person name="Obille A."/>
            <person name="Becker A."/>
            <person name="Abrahante J.E."/>
            <person name="Garbe J."/>
            <person name="Badalamenti J.P."/>
            <person name="Herman A."/>
            <person name="Mangelson H."/>
            <person name="Liachko I."/>
            <person name="Sullivan S."/>
            <person name="Sone E.D."/>
            <person name="Koren S."/>
            <person name="Silverstein K.A.T."/>
            <person name="Beckman K.B."/>
            <person name="Gohl D.M."/>
        </authorList>
    </citation>
    <scope>NUCLEOTIDE SEQUENCE</scope>
    <source>
        <strain evidence="2">Duluth1</strain>
        <tissue evidence="2">Whole animal</tissue>
    </source>
</reference>
<accession>A0A9D4DK35</accession>
<feature type="coiled-coil region" evidence="1">
    <location>
        <begin position="66"/>
        <end position="129"/>
    </location>
</feature>
<dbReference type="Proteomes" id="UP000828390">
    <property type="component" value="Unassembled WGS sequence"/>
</dbReference>
<keyword evidence="1" id="KW-0175">Coiled coil</keyword>
<comment type="caution">
    <text evidence="2">The sequence shown here is derived from an EMBL/GenBank/DDBJ whole genome shotgun (WGS) entry which is preliminary data.</text>
</comment>
<dbReference type="EMBL" id="JAIWYP010000010">
    <property type="protein sequence ID" value="KAH3749512.1"/>
    <property type="molecule type" value="Genomic_DNA"/>
</dbReference>
<protein>
    <submittedName>
        <fullName evidence="2">Uncharacterized protein</fullName>
    </submittedName>
</protein>
<reference evidence="2" key="2">
    <citation type="submission" date="2020-11" db="EMBL/GenBank/DDBJ databases">
        <authorList>
            <person name="McCartney M.A."/>
            <person name="Auch B."/>
            <person name="Kono T."/>
            <person name="Mallez S."/>
            <person name="Becker A."/>
            <person name="Gohl D.M."/>
            <person name="Silverstein K.A.T."/>
            <person name="Koren S."/>
            <person name="Bechman K.B."/>
            <person name="Herman A."/>
            <person name="Abrahante J.E."/>
            <person name="Garbe J."/>
        </authorList>
    </citation>
    <scope>NUCLEOTIDE SEQUENCE</scope>
    <source>
        <strain evidence="2">Duluth1</strain>
        <tissue evidence="2">Whole animal</tissue>
    </source>
</reference>
<gene>
    <name evidence="2" type="ORF">DPMN_184010</name>
</gene>
<name>A0A9D4DK35_DREPO</name>
<evidence type="ECO:0000256" key="1">
    <source>
        <dbReference type="SAM" id="Coils"/>
    </source>
</evidence>
<organism evidence="2 3">
    <name type="scientific">Dreissena polymorpha</name>
    <name type="common">Zebra mussel</name>
    <name type="synonym">Mytilus polymorpha</name>
    <dbReference type="NCBI Taxonomy" id="45954"/>
    <lineage>
        <taxon>Eukaryota</taxon>
        <taxon>Metazoa</taxon>
        <taxon>Spiralia</taxon>
        <taxon>Lophotrochozoa</taxon>
        <taxon>Mollusca</taxon>
        <taxon>Bivalvia</taxon>
        <taxon>Autobranchia</taxon>
        <taxon>Heteroconchia</taxon>
        <taxon>Euheterodonta</taxon>
        <taxon>Imparidentia</taxon>
        <taxon>Neoheterodontei</taxon>
        <taxon>Myida</taxon>
        <taxon>Dreissenoidea</taxon>
        <taxon>Dreissenidae</taxon>
        <taxon>Dreissena</taxon>
    </lineage>
</organism>
<proteinExistence type="predicted"/>
<evidence type="ECO:0000313" key="2">
    <source>
        <dbReference type="EMBL" id="KAH3749512.1"/>
    </source>
</evidence>
<evidence type="ECO:0000313" key="3">
    <source>
        <dbReference type="Proteomes" id="UP000828390"/>
    </source>
</evidence>
<sequence length="367" mass="41508">MGSYTLCWYFRQCTNVALISESVKNLSVDTQQLSNKIQIILAELNKFKRSQDASIHFVEGSYSEKLKEIREVRKNLNAYLDGLENSTLKELDEIRATLQTSLKEDVDNCSRLKDELQQLSEAVQGLCDKSEKDIEYIASRKCVDKILECESYLKDHSVKIQSSIIFQANIDIDQYLTKQSRLGRILTLKMNPNQVLTVKRKSEYNVKIPSDTSWTCNIKGICSLPSGHFILADQYNMKVKLLDQHYNVSGHCGVDGPPCDVYQITSSEVAVTLTDNSVQFISISNGQLVDGRQLKLPHIVLGIAHHQGALYITSGVALYHYTLTGALVKKLYVDISDKRRGKCIVNKFEYGTYGTYCKSICIQYVNI</sequence>
<dbReference type="AlphaFoldDB" id="A0A9D4DK35"/>